<dbReference type="InterPro" id="IPR004399">
    <property type="entry name" value="HMP/HMP-P_kinase_dom"/>
</dbReference>
<evidence type="ECO:0000256" key="4">
    <source>
        <dbReference type="ARBA" id="ARBA00022741"/>
    </source>
</evidence>
<evidence type="ECO:0000313" key="9">
    <source>
        <dbReference type="Proteomes" id="UP000191094"/>
    </source>
</evidence>
<evidence type="ECO:0000256" key="1">
    <source>
        <dbReference type="ARBA" id="ARBA00004948"/>
    </source>
</evidence>
<evidence type="ECO:0000256" key="6">
    <source>
        <dbReference type="ARBA" id="ARBA00022840"/>
    </source>
</evidence>
<dbReference type="SUPFAM" id="SSF53613">
    <property type="entry name" value="Ribokinase-like"/>
    <property type="match status" value="1"/>
</dbReference>
<keyword evidence="9" id="KW-1185">Reference proteome</keyword>
<accession>A0A1T0CIJ0</accession>
<name>A0A1T0CIJ0_9GAMM</name>
<dbReference type="GO" id="GO:0009229">
    <property type="term" value="P:thiamine diphosphate biosynthetic process"/>
    <property type="evidence" value="ECO:0007669"/>
    <property type="project" value="UniProtKB-UniPathway"/>
</dbReference>
<evidence type="ECO:0000256" key="2">
    <source>
        <dbReference type="ARBA" id="ARBA00012135"/>
    </source>
</evidence>
<dbReference type="RefSeq" id="WP_078306977.1">
    <property type="nucleotide sequence ID" value="NZ_MUYT01000004.1"/>
</dbReference>
<keyword evidence="3" id="KW-0808">Transferase</keyword>
<comment type="pathway">
    <text evidence="1">Cofactor biosynthesis; thiamine diphosphate biosynthesis.</text>
</comment>
<comment type="caution">
    <text evidence="8">The sequence shown here is derived from an EMBL/GenBank/DDBJ whole genome shotgun (WGS) entry which is preliminary data.</text>
</comment>
<dbReference type="PANTHER" id="PTHR20858">
    <property type="entry name" value="PHOSPHOMETHYLPYRIMIDINE KINASE"/>
    <property type="match status" value="1"/>
</dbReference>
<dbReference type="Pfam" id="PF08543">
    <property type="entry name" value="Phos_pyr_kin"/>
    <property type="match status" value="1"/>
</dbReference>
<dbReference type="OrthoDB" id="9810880at2"/>
<dbReference type="GO" id="GO:0009228">
    <property type="term" value="P:thiamine biosynthetic process"/>
    <property type="evidence" value="ECO:0007669"/>
    <property type="project" value="InterPro"/>
</dbReference>
<reference evidence="8 9" key="1">
    <citation type="submission" date="2017-02" db="EMBL/GenBank/DDBJ databases">
        <title>Draft genome sequence of Moraxella lincolnii CCUG 9405T type strain.</title>
        <authorList>
            <person name="Salva-Serra F."/>
            <person name="Engstrom-Jakobsson H."/>
            <person name="Thorell K."/>
            <person name="Jaen-Luchoro D."/>
            <person name="Gonzales-Siles L."/>
            <person name="Karlsson R."/>
            <person name="Yazdan S."/>
            <person name="Boulund F."/>
            <person name="Johnning A."/>
            <person name="Engstrand L."/>
            <person name="Kristiansson E."/>
            <person name="Moore E."/>
        </authorList>
    </citation>
    <scope>NUCLEOTIDE SEQUENCE [LARGE SCALE GENOMIC DNA]</scope>
    <source>
        <strain evidence="8 9">CCUG 9405</strain>
    </source>
</reference>
<protein>
    <recommendedName>
        <fullName evidence="2">hydroxymethylpyrimidine kinase</fullName>
        <ecNumber evidence="2">2.7.1.49</ecNumber>
    </recommendedName>
</protein>
<dbReference type="CDD" id="cd01169">
    <property type="entry name" value="HMPP_kinase"/>
    <property type="match status" value="1"/>
</dbReference>
<organism evidence="8 9">
    <name type="scientific">Lwoffella lincolnii</name>
    <dbReference type="NCBI Taxonomy" id="90241"/>
    <lineage>
        <taxon>Bacteria</taxon>
        <taxon>Pseudomonadati</taxon>
        <taxon>Pseudomonadota</taxon>
        <taxon>Gammaproteobacteria</taxon>
        <taxon>Moraxellales</taxon>
        <taxon>Moraxellaceae</taxon>
        <taxon>Lwoffella</taxon>
    </lineage>
</organism>
<proteinExistence type="predicted"/>
<dbReference type="EC" id="2.7.1.49" evidence="2"/>
<dbReference type="Gene3D" id="3.40.1190.20">
    <property type="match status" value="1"/>
</dbReference>
<evidence type="ECO:0000313" key="8">
    <source>
        <dbReference type="EMBL" id="OOS21961.1"/>
    </source>
</evidence>
<dbReference type="AlphaFoldDB" id="A0A1T0CIJ0"/>
<dbReference type="FunFam" id="3.40.1190.20:FF:000003">
    <property type="entry name" value="Phosphomethylpyrimidine kinase ThiD"/>
    <property type="match status" value="1"/>
</dbReference>
<gene>
    <name evidence="8" type="ORF">B0682_02725</name>
</gene>
<sequence length="279" mass="29863">MSNQPNTSDVPNVLSIAGTDPTGGAGVQADIKTISACGGYAMSIITAVVAQNTTGVQQVELMPVSLIEAQLDSVFDDVQVDAVKIGMLGDSDIICAVAKKLRHYQQKYQQQQRTFVIVLDPVMVAKSGDRLLADTAIKALKEELMPLVSLVTPNLPEAGDLLGQAQADNLDAMQRQAKQFTVPVYLKGGHLSSTGLADEQACDVLVSEHHQQWFFSQRIATHNTHGTGCTLSAAIATYLAKGMSMNDACQSAKNYLTDALRHADELNVGKGQGPVHHFF</sequence>
<feature type="domain" description="Pyridoxamine kinase/Phosphomethylpyrimidine kinase" evidence="7">
    <location>
        <begin position="20"/>
        <end position="276"/>
    </location>
</feature>
<dbReference type="UniPathway" id="UPA00060">
    <property type="reaction ID" value="UER00138"/>
</dbReference>
<evidence type="ECO:0000256" key="5">
    <source>
        <dbReference type="ARBA" id="ARBA00022777"/>
    </source>
</evidence>
<dbReference type="GO" id="GO:0008902">
    <property type="term" value="F:hydroxymethylpyrimidine kinase activity"/>
    <property type="evidence" value="ECO:0007669"/>
    <property type="project" value="UniProtKB-EC"/>
</dbReference>
<dbReference type="InterPro" id="IPR013749">
    <property type="entry name" value="PM/HMP-P_kinase-1"/>
</dbReference>
<evidence type="ECO:0000256" key="3">
    <source>
        <dbReference type="ARBA" id="ARBA00022679"/>
    </source>
</evidence>
<dbReference type="GO" id="GO:0005829">
    <property type="term" value="C:cytosol"/>
    <property type="evidence" value="ECO:0007669"/>
    <property type="project" value="TreeGrafter"/>
</dbReference>
<keyword evidence="6" id="KW-0067">ATP-binding</keyword>
<dbReference type="STRING" id="90241.B0682_02725"/>
<dbReference type="GO" id="GO:0008972">
    <property type="term" value="F:phosphomethylpyrimidine kinase activity"/>
    <property type="evidence" value="ECO:0007669"/>
    <property type="project" value="InterPro"/>
</dbReference>
<dbReference type="NCBIfam" id="TIGR00097">
    <property type="entry name" value="HMP-P_kinase"/>
    <property type="match status" value="1"/>
</dbReference>
<dbReference type="EMBL" id="MUYT01000004">
    <property type="protein sequence ID" value="OOS21961.1"/>
    <property type="molecule type" value="Genomic_DNA"/>
</dbReference>
<dbReference type="Proteomes" id="UP000191094">
    <property type="component" value="Unassembled WGS sequence"/>
</dbReference>
<dbReference type="PANTHER" id="PTHR20858:SF17">
    <property type="entry name" value="HYDROXYMETHYLPYRIMIDINE_PHOSPHOMETHYLPYRIMIDINE KINASE THI20-RELATED"/>
    <property type="match status" value="1"/>
</dbReference>
<dbReference type="GO" id="GO:0005524">
    <property type="term" value="F:ATP binding"/>
    <property type="evidence" value="ECO:0007669"/>
    <property type="project" value="UniProtKB-KW"/>
</dbReference>
<keyword evidence="4" id="KW-0547">Nucleotide-binding</keyword>
<keyword evidence="5 8" id="KW-0418">Kinase</keyword>
<dbReference type="InterPro" id="IPR029056">
    <property type="entry name" value="Ribokinase-like"/>
</dbReference>
<evidence type="ECO:0000259" key="7">
    <source>
        <dbReference type="Pfam" id="PF08543"/>
    </source>
</evidence>